<proteinExistence type="predicted"/>
<protein>
    <submittedName>
        <fullName evidence="3">Fork-head domain-containing protein</fullName>
    </submittedName>
</protein>
<sequence length="525" mass="59529">MVATLYSCFDQFNPPLQAINNYSTWNNASNQNTFGTLSYFFNNTNKLMQKQQQLFGTWSLTKNDYSSASDDSLFEPNSVQPSVLTPAPSSYVPSTVTNNTILHMEPSTSTAYMPNTYGVFPLKKTRSQQHLKRHLPVTLNYRQNKQHNIDASNPGDNINNSCSYTKINNSLTSNTSVINNNNADNSKVNSSFTPNTSSAPIILSSSSSFTANTPVSSTLNHSSSLSLDNISSERSLLLENDKRHSKLANFQQIFYCNQQNYHSPNRQFLLNEPQNSSNIDFRYHYRNNDKATNDYRQYQHYSFNTSDIGVNTSFDDKTTFTEHSTTSSTSELSANSSSKITFSSDDSTEVQTYYPTNCRRFNINDDAQFLTKSLEHYADNYDDDDDDADDDSDSDNCHKLRNVDNKSEDSEGYDSAKKKDYDGNASYGNFSKQSNTNSNFNSSIFSIGVLKTLSDAINVAVSTVGNYQELNLSAEWFWLRRYLSTHWAMRWVRSSQVCSVEKLLLKPYKFMILLVIRSQTLEQVN</sequence>
<feature type="region of interest" description="Disordered" evidence="1">
    <location>
        <begin position="381"/>
        <end position="418"/>
    </location>
</feature>
<dbReference type="WBParaSite" id="SMUV_0000800501-mRNA-1">
    <property type="protein sequence ID" value="SMUV_0000800501-mRNA-1"/>
    <property type="gene ID" value="SMUV_0000800501"/>
</dbReference>
<feature type="region of interest" description="Disordered" evidence="1">
    <location>
        <begin position="319"/>
        <end position="346"/>
    </location>
</feature>
<evidence type="ECO:0000313" key="3">
    <source>
        <dbReference type="WBParaSite" id="SMUV_0000800501-mRNA-1"/>
    </source>
</evidence>
<accession>A0A0N5AT61</accession>
<dbReference type="AlphaFoldDB" id="A0A0N5AT61"/>
<evidence type="ECO:0000256" key="1">
    <source>
        <dbReference type="SAM" id="MobiDB-lite"/>
    </source>
</evidence>
<evidence type="ECO:0000313" key="2">
    <source>
        <dbReference type="Proteomes" id="UP000046393"/>
    </source>
</evidence>
<reference evidence="3" key="1">
    <citation type="submission" date="2017-02" db="UniProtKB">
        <authorList>
            <consortium name="WormBaseParasite"/>
        </authorList>
    </citation>
    <scope>IDENTIFICATION</scope>
</reference>
<dbReference type="Proteomes" id="UP000046393">
    <property type="component" value="Unplaced"/>
</dbReference>
<feature type="compositionally biased region" description="Acidic residues" evidence="1">
    <location>
        <begin position="381"/>
        <end position="394"/>
    </location>
</feature>
<feature type="compositionally biased region" description="Low complexity" evidence="1">
    <location>
        <begin position="321"/>
        <end position="345"/>
    </location>
</feature>
<organism evidence="2 3">
    <name type="scientific">Syphacia muris</name>
    <dbReference type="NCBI Taxonomy" id="451379"/>
    <lineage>
        <taxon>Eukaryota</taxon>
        <taxon>Metazoa</taxon>
        <taxon>Ecdysozoa</taxon>
        <taxon>Nematoda</taxon>
        <taxon>Chromadorea</taxon>
        <taxon>Rhabditida</taxon>
        <taxon>Spirurina</taxon>
        <taxon>Oxyuridomorpha</taxon>
        <taxon>Oxyuroidea</taxon>
        <taxon>Oxyuridae</taxon>
        <taxon>Syphacia</taxon>
    </lineage>
</organism>
<name>A0A0N5AT61_9BILA</name>
<feature type="compositionally biased region" description="Basic and acidic residues" evidence="1">
    <location>
        <begin position="395"/>
        <end position="418"/>
    </location>
</feature>
<keyword evidence="2" id="KW-1185">Reference proteome</keyword>